<evidence type="ECO:0000256" key="1">
    <source>
        <dbReference type="SAM" id="SignalP"/>
    </source>
</evidence>
<organism evidence="2 3">
    <name type="scientific">Mycena metata</name>
    <dbReference type="NCBI Taxonomy" id="1033252"/>
    <lineage>
        <taxon>Eukaryota</taxon>
        <taxon>Fungi</taxon>
        <taxon>Dikarya</taxon>
        <taxon>Basidiomycota</taxon>
        <taxon>Agaricomycotina</taxon>
        <taxon>Agaricomycetes</taxon>
        <taxon>Agaricomycetidae</taxon>
        <taxon>Agaricales</taxon>
        <taxon>Marasmiineae</taxon>
        <taxon>Mycenaceae</taxon>
        <taxon>Mycena</taxon>
    </lineage>
</organism>
<keyword evidence="3" id="KW-1185">Reference proteome</keyword>
<dbReference type="EMBL" id="JARKIB010000017">
    <property type="protein sequence ID" value="KAJ7769985.1"/>
    <property type="molecule type" value="Genomic_DNA"/>
</dbReference>
<reference evidence="2" key="1">
    <citation type="submission" date="2023-03" db="EMBL/GenBank/DDBJ databases">
        <title>Massive genome expansion in bonnet fungi (Mycena s.s.) driven by repeated elements and novel gene families across ecological guilds.</title>
        <authorList>
            <consortium name="Lawrence Berkeley National Laboratory"/>
            <person name="Harder C.B."/>
            <person name="Miyauchi S."/>
            <person name="Viragh M."/>
            <person name="Kuo A."/>
            <person name="Thoen E."/>
            <person name="Andreopoulos B."/>
            <person name="Lu D."/>
            <person name="Skrede I."/>
            <person name="Drula E."/>
            <person name="Henrissat B."/>
            <person name="Morin E."/>
            <person name="Kohler A."/>
            <person name="Barry K."/>
            <person name="LaButti K."/>
            <person name="Morin E."/>
            <person name="Salamov A."/>
            <person name="Lipzen A."/>
            <person name="Mereny Z."/>
            <person name="Hegedus B."/>
            <person name="Baldrian P."/>
            <person name="Stursova M."/>
            <person name="Weitz H."/>
            <person name="Taylor A."/>
            <person name="Grigoriev I.V."/>
            <person name="Nagy L.G."/>
            <person name="Martin F."/>
            <person name="Kauserud H."/>
        </authorList>
    </citation>
    <scope>NUCLEOTIDE SEQUENCE</scope>
    <source>
        <strain evidence="2">CBHHK182m</strain>
    </source>
</reference>
<feature type="signal peptide" evidence="1">
    <location>
        <begin position="1"/>
        <end position="18"/>
    </location>
</feature>
<sequence length="199" mass="21127">MFTFKVMQIAMLFGGVFGRVIPRGVGPSPDSIPESFVGNIAAIQATNDLTGDTRIYFQNADNSIEEIGVTGPFTSGRLFGQGLHVPADEVQGNTLIAAVTIDGEHFQEIHLFFVSPANILSEYIFDTATGWRGGTSCTDCITVNAYAVQPGNRVLYAMGNSASGSPAVLRVGFVSAGAPTTLSEADYDLVNGWRLAQLN</sequence>
<gene>
    <name evidence="2" type="ORF">B0H16DRAFT_1411138</name>
</gene>
<feature type="chain" id="PRO_5042011728" description="Fucose-specific lectin" evidence="1">
    <location>
        <begin position="19"/>
        <end position="199"/>
    </location>
</feature>
<dbReference type="Proteomes" id="UP001215598">
    <property type="component" value="Unassembled WGS sequence"/>
</dbReference>
<keyword evidence="1" id="KW-0732">Signal</keyword>
<evidence type="ECO:0008006" key="4">
    <source>
        <dbReference type="Google" id="ProtNLM"/>
    </source>
</evidence>
<comment type="caution">
    <text evidence="2">The sequence shown here is derived from an EMBL/GenBank/DDBJ whole genome shotgun (WGS) entry which is preliminary data.</text>
</comment>
<dbReference type="Gene3D" id="2.120.10.70">
    <property type="entry name" value="Fucose-specific lectin"/>
    <property type="match status" value="1"/>
</dbReference>
<name>A0AAD7JR02_9AGAR</name>
<accession>A0AAD7JR02</accession>
<evidence type="ECO:0000313" key="2">
    <source>
        <dbReference type="EMBL" id="KAJ7769985.1"/>
    </source>
</evidence>
<protein>
    <recommendedName>
        <fullName evidence="4">Fucose-specific lectin</fullName>
    </recommendedName>
</protein>
<dbReference type="SUPFAM" id="SSF89372">
    <property type="entry name" value="Fucose-specific lectin"/>
    <property type="match status" value="1"/>
</dbReference>
<proteinExistence type="predicted"/>
<evidence type="ECO:0000313" key="3">
    <source>
        <dbReference type="Proteomes" id="UP001215598"/>
    </source>
</evidence>
<dbReference type="AlphaFoldDB" id="A0AAD7JR02"/>